<evidence type="ECO:0000313" key="3">
    <source>
        <dbReference type="EMBL" id="MFC4071918.1"/>
    </source>
</evidence>
<keyword evidence="4" id="KW-1185">Reference proteome</keyword>
<keyword evidence="1" id="KW-0812">Transmembrane</keyword>
<organism evidence="3 4">
    <name type="scientific">Actinoplanes subglobosus</name>
    <dbReference type="NCBI Taxonomy" id="1547892"/>
    <lineage>
        <taxon>Bacteria</taxon>
        <taxon>Bacillati</taxon>
        <taxon>Actinomycetota</taxon>
        <taxon>Actinomycetes</taxon>
        <taxon>Micromonosporales</taxon>
        <taxon>Micromonosporaceae</taxon>
        <taxon>Actinoplanes</taxon>
    </lineage>
</organism>
<keyword evidence="1" id="KW-1133">Transmembrane helix</keyword>
<feature type="chain" id="PRO_5046713062" evidence="2">
    <location>
        <begin position="25"/>
        <end position="89"/>
    </location>
</feature>
<sequence>MIKTALKSAAASATGLAAFLSAAAYGDAPERPIIVVAVIFGVIMVGSLLVAAVHALSFVAERLAITMTIVFGVVLIAALIVLANYLSRG</sequence>
<keyword evidence="1" id="KW-0472">Membrane</keyword>
<evidence type="ECO:0000313" key="4">
    <source>
        <dbReference type="Proteomes" id="UP001595867"/>
    </source>
</evidence>
<name>A0ABV8J970_9ACTN</name>
<protein>
    <submittedName>
        <fullName evidence="3">Uncharacterized protein</fullName>
    </submittedName>
</protein>
<dbReference type="EMBL" id="JBHSBL010000029">
    <property type="protein sequence ID" value="MFC4071918.1"/>
    <property type="molecule type" value="Genomic_DNA"/>
</dbReference>
<feature type="signal peptide" evidence="2">
    <location>
        <begin position="1"/>
        <end position="24"/>
    </location>
</feature>
<keyword evidence="2" id="KW-0732">Signal</keyword>
<evidence type="ECO:0000256" key="1">
    <source>
        <dbReference type="SAM" id="Phobius"/>
    </source>
</evidence>
<gene>
    <name evidence="3" type="ORF">ACFO0C_43890</name>
</gene>
<accession>A0ABV8J970</accession>
<dbReference type="RefSeq" id="WP_378072790.1">
    <property type="nucleotide sequence ID" value="NZ_JBHSBL010000029.1"/>
</dbReference>
<reference evidence="4" key="1">
    <citation type="journal article" date="2019" name="Int. J. Syst. Evol. Microbiol.">
        <title>The Global Catalogue of Microorganisms (GCM) 10K type strain sequencing project: providing services to taxonomists for standard genome sequencing and annotation.</title>
        <authorList>
            <consortium name="The Broad Institute Genomics Platform"/>
            <consortium name="The Broad Institute Genome Sequencing Center for Infectious Disease"/>
            <person name="Wu L."/>
            <person name="Ma J."/>
        </authorList>
    </citation>
    <scope>NUCLEOTIDE SEQUENCE [LARGE SCALE GENOMIC DNA]</scope>
    <source>
        <strain evidence="4">TBRC 5832</strain>
    </source>
</reference>
<dbReference type="Proteomes" id="UP001595867">
    <property type="component" value="Unassembled WGS sequence"/>
</dbReference>
<feature type="transmembrane region" description="Helical" evidence="1">
    <location>
        <begin position="34"/>
        <end position="56"/>
    </location>
</feature>
<evidence type="ECO:0000256" key="2">
    <source>
        <dbReference type="SAM" id="SignalP"/>
    </source>
</evidence>
<proteinExistence type="predicted"/>
<comment type="caution">
    <text evidence="3">The sequence shown here is derived from an EMBL/GenBank/DDBJ whole genome shotgun (WGS) entry which is preliminary data.</text>
</comment>
<feature type="transmembrane region" description="Helical" evidence="1">
    <location>
        <begin position="63"/>
        <end position="86"/>
    </location>
</feature>